<sequence>MAVTEIDRTDTTGSAAAALMPAAGWPHKMLIGGRAVAGEGAPIAVEHPGDGAVFTQFAGASDGQIEAAIATARAAADTGEWAALKPVERVAIVRRFVAALRSRADELEKVVIAEGGCPISSVVLPVQVRGPLATVEDQLDLYLTLPESESNPLPLEERINAAGTVFQSMRRYVPHGVVVAISAYNFPFFLNIWKLVPALATGNCVILRPSPLTPLSALAMVAAAQEAGFPDGVLNIVAEAGADGALALTTDPRVDMVSFTGSTDVGKKVMAQGAATMKRLQLELGGKSAQIFMADRLAAAAGAAAGVCLAHAGQGCVLGTRVLVPESEKAAVMAAMAKAIEGLVPGDPLDPATRMGPVINAAQRARCERYVELAVAAGATVVAGGKAIDTPGHYFEPTILDVPDASNPAARDEIFGPIVAVIGYRDIDHAVEIANDSIFGLSGYVYGADARAALAVAKRIRSGTVNVNIGGAMSGYASSGGHGSSGLGRERGVEGLRVYQELQCLNFAS</sequence>
<dbReference type="Gene3D" id="3.40.605.10">
    <property type="entry name" value="Aldehyde Dehydrogenase, Chain A, domain 1"/>
    <property type="match status" value="1"/>
</dbReference>
<evidence type="ECO:0000313" key="6">
    <source>
        <dbReference type="EMBL" id="MDO7842133.1"/>
    </source>
</evidence>
<evidence type="ECO:0000256" key="1">
    <source>
        <dbReference type="ARBA" id="ARBA00009986"/>
    </source>
</evidence>
<dbReference type="InterPro" id="IPR016161">
    <property type="entry name" value="Ald_DH/histidinol_DH"/>
</dbReference>
<dbReference type="SUPFAM" id="SSF53720">
    <property type="entry name" value="ALDH-like"/>
    <property type="match status" value="1"/>
</dbReference>
<dbReference type="InterPro" id="IPR029510">
    <property type="entry name" value="Ald_DH_CS_GLU"/>
</dbReference>
<dbReference type="Gene3D" id="3.40.309.10">
    <property type="entry name" value="Aldehyde Dehydrogenase, Chain A, domain 2"/>
    <property type="match status" value="1"/>
</dbReference>
<protein>
    <submittedName>
        <fullName evidence="6">Aldehyde dehydrogenase family protein</fullName>
    </submittedName>
</protein>
<dbReference type="InterPro" id="IPR016163">
    <property type="entry name" value="Ald_DH_C"/>
</dbReference>
<evidence type="ECO:0000256" key="4">
    <source>
        <dbReference type="RuleBase" id="RU003345"/>
    </source>
</evidence>
<evidence type="ECO:0000256" key="3">
    <source>
        <dbReference type="PROSITE-ProRule" id="PRU10007"/>
    </source>
</evidence>
<organism evidence="6 7">
    <name type="scientific">Sphingomonas immobilis</name>
    <dbReference type="NCBI Taxonomy" id="3063997"/>
    <lineage>
        <taxon>Bacteria</taxon>
        <taxon>Pseudomonadati</taxon>
        <taxon>Pseudomonadota</taxon>
        <taxon>Alphaproteobacteria</taxon>
        <taxon>Sphingomonadales</taxon>
        <taxon>Sphingomonadaceae</taxon>
        <taxon>Sphingomonas</taxon>
    </lineage>
</organism>
<feature type="domain" description="Aldehyde dehydrogenase" evidence="5">
    <location>
        <begin position="39"/>
        <end position="503"/>
    </location>
</feature>
<dbReference type="InterPro" id="IPR015590">
    <property type="entry name" value="Aldehyde_DH_dom"/>
</dbReference>
<comment type="similarity">
    <text evidence="1 4">Belongs to the aldehyde dehydrogenase family.</text>
</comment>
<dbReference type="RefSeq" id="WP_304560601.1">
    <property type="nucleotide sequence ID" value="NZ_JAUQSZ010000004.1"/>
</dbReference>
<dbReference type="PANTHER" id="PTHR42804:SF1">
    <property type="entry name" value="ALDEHYDE DEHYDROGENASE-RELATED"/>
    <property type="match status" value="1"/>
</dbReference>
<dbReference type="Proteomes" id="UP001176468">
    <property type="component" value="Unassembled WGS sequence"/>
</dbReference>
<evidence type="ECO:0000259" key="5">
    <source>
        <dbReference type="Pfam" id="PF00171"/>
    </source>
</evidence>
<proteinExistence type="inferred from homology"/>
<dbReference type="EMBL" id="JAUQSZ010000004">
    <property type="protein sequence ID" value="MDO7842133.1"/>
    <property type="molecule type" value="Genomic_DNA"/>
</dbReference>
<name>A0ABT8ZXY1_9SPHN</name>
<dbReference type="InterPro" id="IPR016162">
    <property type="entry name" value="Ald_DH_N"/>
</dbReference>
<gene>
    <name evidence="6" type="ORF">Q5H94_07335</name>
</gene>
<comment type="caution">
    <text evidence="6">The sequence shown here is derived from an EMBL/GenBank/DDBJ whole genome shotgun (WGS) entry which is preliminary data.</text>
</comment>
<dbReference type="PROSITE" id="PS00687">
    <property type="entry name" value="ALDEHYDE_DEHYDR_GLU"/>
    <property type="match status" value="1"/>
</dbReference>
<accession>A0ABT8ZXY1</accession>
<reference evidence="6" key="1">
    <citation type="submission" date="2023-07" db="EMBL/GenBank/DDBJ databases">
        <authorList>
            <person name="Kim M.K."/>
        </authorList>
    </citation>
    <scope>NUCLEOTIDE SEQUENCE</scope>
    <source>
        <strain evidence="6">CA1-15</strain>
    </source>
</reference>
<keyword evidence="2 4" id="KW-0560">Oxidoreductase</keyword>
<feature type="active site" evidence="3">
    <location>
        <position position="283"/>
    </location>
</feature>
<evidence type="ECO:0000313" key="7">
    <source>
        <dbReference type="Proteomes" id="UP001176468"/>
    </source>
</evidence>
<keyword evidence="7" id="KW-1185">Reference proteome</keyword>
<evidence type="ECO:0000256" key="2">
    <source>
        <dbReference type="ARBA" id="ARBA00023002"/>
    </source>
</evidence>
<dbReference type="PANTHER" id="PTHR42804">
    <property type="entry name" value="ALDEHYDE DEHYDROGENASE"/>
    <property type="match status" value="1"/>
</dbReference>
<dbReference type="Pfam" id="PF00171">
    <property type="entry name" value="Aldedh"/>
    <property type="match status" value="1"/>
</dbReference>